<evidence type="ECO:0000313" key="3">
    <source>
        <dbReference type="Proteomes" id="UP000585474"/>
    </source>
</evidence>
<dbReference type="PANTHER" id="PTHR35295:SF1">
    <property type="entry name" value="DNA LIGASE-LIKE PROTEIN"/>
    <property type="match status" value="1"/>
</dbReference>
<proteinExistence type="predicted"/>
<feature type="region of interest" description="Disordered" evidence="1">
    <location>
        <begin position="1"/>
        <end position="22"/>
    </location>
</feature>
<dbReference type="EMBL" id="BJWL01000015">
    <property type="protein sequence ID" value="GFZ03058.1"/>
    <property type="molecule type" value="Genomic_DNA"/>
</dbReference>
<name>A0A7J0FYP9_9ERIC</name>
<evidence type="ECO:0000313" key="2">
    <source>
        <dbReference type="EMBL" id="GFZ03058.1"/>
    </source>
</evidence>
<keyword evidence="3" id="KW-1185">Reference proteome</keyword>
<dbReference type="AlphaFoldDB" id="A0A7J0FYP9"/>
<comment type="caution">
    <text evidence="2">The sequence shown here is derived from an EMBL/GenBank/DDBJ whole genome shotgun (WGS) entry which is preliminary data.</text>
</comment>
<gene>
    <name evidence="2" type="ORF">Acr_15g0016660</name>
</gene>
<dbReference type="Proteomes" id="UP000585474">
    <property type="component" value="Unassembled WGS sequence"/>
</dbReference>
<dbReference type="PANTHER" id="PTHR35295">
    <property type="entry name" value="DNA LIGASE-LIKE PROTEIN"/>
    <property type="match status" value="1"/>
</dbReference>
<accession>A0A7J0FYP9</accession>
<feature type="compositionally biased region" description="Basic and acidic residues" evidence="1">
    <location>
        <begin position="11"/>
        <end position="22"/>
    </location>
</feature>
<sequence>MSAAKSSVKKRVSESETLKSEKVKRVTVEDEFDLDLSNDIKGIMSALQQIRAKAQKDGQKKNEETISSVASEIKSKLDELRNKFEKESRFNSKFMFSIVRQSLAKALSKSSKECENLLKNETAKYQALHEKFCKEKAAHLHALKGFSVLAKSYAEGDIFLSTEHFAPPTHTLDYTFDSNLVPLKFFTGLRKFSLCFLLNEAPDDLEHCSLMSSVFCTSFLV</sequence>
<reference evidence="2 3" key="1">
    <citation type="submission" date="2019-07" db="EMBL/GenBank/DDBJ databases">
        <title>De Novo Assembly of kiwifruit Actinidia rufa.</title>
        <authorList>
            <person name="Sugita-Konishi S."/>
            <person name="Sato K."/>
            <person name="Mori E."/>
            <person name="Abe Y."/>
            <person name="Kisaki G."/>
            <person name="Hamano K."/>
            <person name="Suezawa K."/>
            <person name="Otani M."/>
            <person name="Fukuda T."/>
            <person name="Manabe T."/>
            <person name="Gomi K."/>
            <person name="Tabuchi M."/>
            <person name="Akimitsu K."/>
            <person name="Kataoka I."/>
        </authorList>
    </citation>
    <scope>NUCLEOTIDE SEQUENCE [LARGE SCALE GENOMIC DNA]</scope>
    <source>
        <strain evidence="3">cv. Fuchu</strain>
    </source>
</reference>
<dbReference type="OrthoDB" id="1897584at2759"/>
<evidence type="ECO:0000256" key="1">
    <source>
        <dbReference type="SAM" id="MobiDB-lite"/>
    </source>
</evidence>
<protein>
    <submittedName>
        <fullName evidence="2">Uncharacterized protein</fullName>
    </submittedName>
</protein>
<organism evidence="2 3">
    <name type="scientific">Actinidia rufa</name>
    <dbReference type="NCBI Taxonomy" id="165716"/>
    <lineage>
        <taxon>Eukaryota</taxon>
        <taxon>Viridiplantae</taxon>
        <taxon>Streptophyta</taxon>
        <taxon>Embryophyta</taxon>
        <taxon>Tracheophyta</taxon>
        <taxon>Spermatophyta</taxon>
        <taxon>Magnoliopsida</taxon>
        <taxon>eudicotyledons</taxon>
        <taxon>Gunneridae</taxon>
        <taxon>Pentapetalae</taxon>
        <taxon>asterids</taxon>
        <taxon>Ericales</taxon>
        <taxon>Actinidiaceae</taxon>
        <taxon>Actinidia</taxon>
    </lineage>
</organism>